<evidence type="ECO:0000256" key="10">
    <source>
        <dbReference type="ARBA" id="ARBA00047899"/>
    </source>
</evidence>
<keyword evidence="5" id="KW-0732">Signal</keyword>
<dbReference type="SMART" id="SM00108">
    <property type="entry name" value="B_lectin"/>
    <property type="match status" value="1"/>
</dbReference>
<dbReference type="GO" id="GO:0004674">
    <property type="term" value="F:protein serine/threonine kinase activity"/>
    <property type="evidence" value="ECO:0007669"/>
    <property type="project" value="UniProtKB-KW"/>
</dbReference>
<dbReference type="PROSITE" id="PS50927">
    <property type="entry name" value="BULB_LECTIN"/>
    <property type="match status" value="2"/>
</dbReference>
<evidence type="ECO:0000256" key="4">
    <source>
        <dbReference type="ARBA" id="ARBA00022679"/>
    </source>
</evidence>
<dbReference type="InterPro" id="IPR001480">
    <property type="entry name" value="Bulb-type_lectin_dom"/>
</dbReference>
<comment type="catalytic activity">
    <reaction evidence="10">
        <text>L-threonyl-[protein] + ATP = O-phospho-L-threonyl-[protein] + ADP + H(+)</text>
        <dbReference type="Rhea" id="RHEA:46608"/>
        <dbReference type="Rhea" id="RHEA-COMP:11060"/>
        <dbReference type="Rhea" id="RHEA-COMP:11605"/>
        <dbReference type="ChEBI" id="CHEBI:15378"/>
        <dbReference type="ChEBI" id="CHEBI:30013"/>
        <dbReference type="ChEBI" id="CHEBI:30616"/>
        <dbReference type="ChEBI" id="CHEBI:61977"/>
        <dbReference type="ChEBI" id="CHEBI:456216"/>
        <dbReference type="EC" id="2.7.11.1"/>
    </reaction>
</comment>
<dbReference type="PANTHER" id="PTHR47976">
    <property type="entry name" value="G-TYPE LECTIN S-RECEPTOR-LIKE SERINE/THREONINE-PROTEIN KINASE SD2-5"/>
    <property type="match status" value="1"/>
</dbReference>
<evidence type="ECO:0000259" key="14">
    <source>
        <dbReference type="PROSITE" id="PS50927"/>
    </source>
</evidence>
<dbReference type="Gene3D" id="1.10.510.10">
    <property type="entry name" value="Transferase(Phosphotransferase) domain 1"/>
    <property type="match status" value="1"/>
</dbReference>
<evidence type="ECO:0000256" key="5">
    <source>
        <dbReference type="ARBA" id="ARBA00022729"/>
    </source>
</evidence>
<keyword evidence="12" id="KW-1133">Transmembrane helix</keyword>
<feature type="domain" description="Bulb-type lectin" evidence="14">
    <location>
        <begin position="1"/>
        <end position="117"/>
    </location>
</feature>
<dbReference type="InterPro" id="IPR036426">
    <property type="entry name" value="Bulb-type_lectin_dom_sf"/>
</dbReference>
<feature type="transmembrane region" description="Helical" evidence="12">
    <location>
        <begin position="249"/>
        <end position="272"/>
    </location>
</feature>
<dbReference type="Proteomes" id="UP000824120">
    <property type="component" value="Chromosome 7"/>
</dbReference>
<dbReference type="FunFam" id="1.10.510.10:FF:001023">
    <property type="entry name" value="Os07g0541700 protein"/>
    <property type="match status" value="1"/>
</dbReference>
<evidence type="ECO:0000256" key="12">
    <source>
        <dbReference type="SAM" id="Phobius"/>
    </source>
</evidence>
<name>A0A9J5YAC3_SOLCO</name>
<evidence type="ECO:0000256" key="3">
    <source>
        <dbReference type="ARBA" id="ARBA00022536"/>
    </source>
</evidence>
<dbReference type="InterPro" id="IPR000719">
    <property type="entry name" value="Prot_kinase_dom"/>
</dbReference>
<proteinExistence type="predicted"/>
<dbReference type="InterPro" id="IPR051343">
    <property type="entry name" value="G-type_lectin_kinases/EP1-like"/>
</dbReference>
<gene>
    <name evidence="15" type="ORF">H5410_038521</name>
</gene>
<keyword evidence="2" id="KW-0723">Serine/threonine-protein kinase</keyword>
<keyword evidence="16" id="KW-1185">Reference proteome</keyword>
<sequence>MLCTFPGKKWLLELSTIYDKLVWSANRDHPVKANATLQLSRDGNLVLEDSDEFSFRAEAHSKHFRNQSDSRFAWFNYSQWKLGHLHLTSIPIHLIFTMLQVMMIFGQTLTALQDSPTSPPQFMKLGHDGHLRVYQWDENVFNWKDTSNFLSNSTVGTQWCAEDTAFVQMMDNIVVQLKYDSLVKIKNTTYFELISNQDGSRRGSCLLLNEVFSLINNDNEVDTAVFLKVQNSSNAPVISPRQKTKSFKATIGSTFAALLGLILVLSACSLLYGRRIGSINDVDFLDLAPISPGILTRFSYNEFKITTQDFCRKLGEGRFGSVYEGTLSNGTKIAVKHLDGVDQDFNRDHPVKANATLQLGLDGNLVLADSDGTFVWSTNTTGKSVSGLSMTETGNLVLFDKANHTIWQSFDHPTDCLLPGQSLVSGRKLIASISETNQSQEDFSRKLREGGFGSVYEGTLTNGTKIAVKRLDGLGHVMESFLTEVKIVDCIHQVNLVKLIGFCAKKSQRLLIYEHMVNGSLDRWIYHKNQENGLTWHTRQRIITGIAKGLAYLHDECNQKIIHMDIKPQNILLDQNVNAKISDFGLSKLIEKDKSKIVTRMRGTPGYLAPEWLR</sequence>
<keyword evidence="8" id="KW-0067">ATP-binding</keyword>
<dbReference type="PROSITE" id="PS00108">
    <property type="entry name" value="PROTEIN_KINASE_ST"/>
    <property type="match status" value="1"/>
</dbReference>
<evidence type="ECO:0000313" key="15">
    <source>
        <dbReference type="EMBL" id="KAG5597289.1"/>
    </source>
</evidence>
<dbReference type="SUPFAM" id="SSF56112">
    <property type="entry name" value="Protein kinase-like (PK-like)"/>
    <property type="match status" value="2"/>
</dbReference>
<evidence type="ECO:0000256" key="1">
    <source>
        <dbReference type="ARBA" id="ARBA00012513"/>
    </source>
</evidence>
<dbReference type="EC" id="2.7.11.1" evidence="1"/>
<dbReference type="AlphaFoldDB" id="A0A9J5YAC3"/>
<dbReference type="PANTHER" id="PTHR47976:SF88">
    <property type="entry name" value="RECEPTOR-LIKE SERINE_THREONINE-PROTEIN KINASE"/>
    <property type="match status" value="1"/>
</dbReference>
<feature type="domain" description="Protein kinase" evidence="13">
    <location>
        <begin position="441"/>
        <end position="614"/>
    </location>
</feature>
<evidence type="ECO:0000256" key="7">
    <source>
        <dbReference type="ARBA" id="ARBA00022777"/>
    </source>
</evidence>
<dbReference type="Gene3D" id="2.90.10.10">
    <property type="entry name" value="Bulb-type lectin domain"/>
    <property type="match status" value="2"/>
</dbReference>
<dbReference type="OrthoDB" id="4062651at2759"/>
<dbReference type="PROSITE" id="PS50011">
    <property type="entry name" value="PROTEIN_KINASE_DOM"/>
    <property type="match status" value="1"/>
</dbReference>
<dbReference type="GO" id="GO:0005524">
    <property type="term" value="F:ATP binding"/>
    <property type="evidence" value="ECO:0007669"/>
    <property type="project" value="UniProtKB-KW"/>
</dbReference>
<comment type="caution">
    <text evidence="15">The sequence shown here is derived from an EMBL/GenBank/DDBJ whole genome shotgun (WGS) entry which is preliminary data.</text>
</comment>
<organism evidence="15 16">
    <name type="scientific">Solanum commersonii</name>
    <name type="common">Commerson's wild potato</name>
    <name type="synonym">Commerson's nightshade</name>
    <dbReference type="NCBI Taxonomy" id="4109"/>
    <lineage>
        <taxon>Eukaryota</taxon>
        <taxon>Viridiplantae</taxon>
        <taxon>Streptophyta</taxon>
        <taxon>Embryophyta</taxon>
        <taxon>Tracheophyta</taxon>
        <taxon>Spermatophyta</taxon>
        <taxon>Magnoliopsida</taxon>
        <taxon>eudicotyledons</taxon>
        <taxon>Gunneridae</taxon>
        <taxon>Pentapetalae</taxon>
        <taxon>asterids</taxon>
        <taxon>lamiids</taxon>
        <taxon>Solanales</taxon>
        <taxon>Solanaceae</taxon>
        <taxon>Solanoideae</taxon>
        <taxon>Solaneae</taxon>
        <taxon>Solanum</taxon>
    </lineage>
</organism>
<dbReference type="Pfam" id="PF01453">
    <property type="entry name" value="B_lectin"/>
    <property type="match status" value="1"/>
</dbReference>
<dbReference type="InterPro" id="IPR011009">
    <property type="entry name" value="Kinase-like_dom_sf"/>
</dbReference>
<evidence type="ECO:0000256" key="6">
    <source>
        <dbReference type="ARBA" id="ARBA00022741"/>
    </source>
</evidence>
<reference evidence="15 16" key="1">
    <citation type="submission" date="2020-09" db="EMBL/GenBank/DDBJ databases">
        <title>De no assembly of potato wild relative species, Solanum commersonii.</title>
        <authorList>
            <person name="Cho K."/>
        </authorList>
    </citation>
    <scope>NUCLEOTIDE SEQUENCE [LARGE SCALE GENOMIC DNA]</scope>
    <source>
        <strain evidence="15">LZ3.2</strain>
        <tissue evidence="15">Leaf</tissue>
    </source>
</reference>
<evidence type="ECO:0000313" key="16">
    <source>
        <dbReference type="Proteomes" id="UP000824120"/>
    </source>
</evidence>
<dbReference type="SMART" id="SM00220">
    <property type="entry name" value="S_TKc"/>
    <property type="match status" value="1"/>
</dbReference>
<keyword evidence="12" id="KW-0472">Membrane</keyword>
<keyword evidence="12" id="KW-0812">Transmembrane</keyword>
<dbReference type="SUPFAM" id="SSF51110">
    <property type="entry name" value="alpha-D-mannose-specific plant lectins"/>
    <property type="match status" value="2"/>
</dbReference>
<comment type="catalytic activity">
    <reaction evidence="11">
        <text>L-seryl-[protein] + ATP = O-phospho-L-seryl-[protein] + ADP + H(+)</text>
        <dbReference type="Rhea" id="RHEA:17989"/>
        <dbReference type="Rhea" id="RHEA-COMP:9863"/>
        <dbReference type="Rhea" id="RHEA-COMP:11604"/>
        <dbReference type="ChEBI" id="CHEBI:15378"/>
        <dbReference type="ChEBI" id="CHEBI:29999"/>
        <dbReference type="ChEBI" id="CHEBI:30616"/>
        <dbReference type="ChEBI" id="CHEBI:83421"/>
        <dbReference type="ChEBI" id="CHEBI:456216"/>
        <dbReference type="EC" id="2.7.11.1"/>
    </reaction>
</comment>
<feature type="domain" description="Bulb-type lectin" evidence="14">
    <location>
        <begin position="281"/>
        <end position="411"/>
    </location>
</feature>
<keyword evidence="9" id="KW-0325">Glycoprotein</keyword>
<keyword evidence="4" id="KW-0808">Transferase</keyword>
<protein>
    <recommendedName>
        <fullName evidence="1">non-specific serine/threonine protein kinase</fullName>
        <ecNumber evidence="1">2.7.11.1</ecNumber>
    </recommendedName>
</protein>
<dbReference type="Pfam" id="PF00069">
    <property type="entry name" value="Pkinase"/>
    <property type="match status" value="1"/>
</dbReference>
<evidence type="ECO:0000259" key="13">
    <source>
        <dbReference type="PROSITE" id="PS50011"/>
    </source>
</evidence>
<evidence type="ECO:0000256" key="9">
    <source>
        <dbReference type="ARBA" id="ARBA00023180"/>
    </source>
</evidence>
<dbReference type="InterPro" id="IPR008271">
    <property type="entry name" value="Ser/Thr_kinase_AS"/>
</dbReference>
<evidence type="ECO:0000256" key="8">
    <source>
        <dbReference type="ARBA" id="ARBA00022840"/>
    </source>
</evidence>
<dbReference type="CDD" id="cd00028">
    <property type="entry name" value="B_lectin"/>
    <property type="match status" value="1"/>
</dbReference>
<keyword evidence="7" id="KW-0418">Kinase</keyword>
<keyword evidence="6" id="KW-0547">Nucleotide-binding</keyword>
<dbReference type="EMBL" id="JACXVP010000007">
    <property type="protein sequence ID" value="KAG5597289.1"/>
    <property type="molecule type" value="Genomic_DNA"/>
</dbReference>
<evidence type="ECO:0000256" key="2">
    <source>
        <dbReference type="ARBA" id="ARBA00022527"/>
    </source>
</evidence>
<accession>A0A9J5YAC3</accession>
<evidence type="ECO:0000256" key="11">
    <source>
        <dbReference type="ARBA" id="ARBA00048679"/>
    </source>
</evidence>
<keyword evidence="3" id="KW-0245">EGF-like domain</keyword>
<dbReference type="Gene3D" id="3.30.200.20">
    <property type="entry name" value="Phosphorylase Kinase, domain 1"/>
    <property type="match status" value="2"/>
</dbReference>